<evidence type="ECO:0000256" key="2">
    <source>
        <dbReference type="ARBA" id="ARBA00004496"/>
    </source>
</evidence>
<evidence type="ECO:0000256" key="10">
    <source>
        <dbReference type="ARBA" id="ARBA00041766"/>
    </source>
</evidence>
<comment type="caution">
    <text evidence="14">The sequence shown here is derived from an EMBL/GenBank/DDBJ whole genome shotgun (WGS) entry which is preliminary data.</text>
</comment>
<evidence type="ECO:0000313" key="15">
    <source>
        <dbReference type="Proteomes" id="UP001347796"/>
    </source>
</evidence>
<keyword evidence="15" id="KW-1185">Reference proteome</keyword>
<dbReference type="Gene3D" id="3.40.50.1100">
    <property type="match status" value="2"/>
</dbReference>
<dbReference type="GO" id="GO:0005737">
    <property type="term" value="C:cytoplasm"/>
    <property type="evidence" value="ECO:0007669"/>
    <property type="project" value="UniProtKB-SubCell"/>
</dbReference>
<protein>
    <recommendedName>
        <fullName evidence="5">L-serine ammonia-lyase</fullName>
        <ecNumber evidence="5">4.3.1.17</ecNumber>
    </recommendedName>
    <alternativeName>
        <fullName evidence="10">L-serine deaminase</fullName>
    </alternativeName>
    <alternativeName>
        <fullName evidence="11">L-threonine dehydratase</fullName>
    </alternativeName>
</protein>
<evidence type="ECO:0000256" key="4">
    <source>
        <dbReference type="ARBA" id="ARBA00010869"/>
    </source>
</evidence>
<proteinExistence type="inferred from homology"/>
<dbReference type="SUPFAM" id="SSF53686">
    <property type="entry name" value="Tryptophan synthase beta subunit-like PLP-dependent enzymes"/>
    <property type="match status" value="1"/>
</dbReference>
<reference evidence="14 15" key="1">
    <citation type="submission" date="2024-01" db="EMBL/GenBank/DDBJ databases">
        <title>The genome of the rayed Mediterranean limpet Patella caerulea (Linnaeus, 1758).</title>
        <authorList>
            <person name="Anh-Thu Weber A."/>
            <person name="Halstead-Nussloch G."/>
        </authorList>
    </citation>
    <scope>NUCLEOTIDE SEQUENCE [LARGE SCALE GENOMIC DNA]</scope>
    <source>
        <strain evidence="14">AATW-2023a</strain>
        <tissue evidence="14">Whole specimen</tissue>
    </source>
</reference>
<evidence type="ECO:0000256" key="6">
    <source>
        <dbReference type="ARBA" id="ARBA00022432"/>
    </source>
</evidence>
<dbReference type="EC" id="4.3.1.17" evidence="5"/>
<evidence type="ECO:0000256" key="11">
    <source>
        <dbReference type="ARBA" id="ARBA00042605"/>
    </source>
</evidence>
<dbReference type="AlphaFoldDB" id="A0AAN8KHN6"/>
<keyword evidence="9" id="KW-0456">Lyase</keyword>
<evidence type="ECO:0000256" key="9">
    <source>
        <dbReference type="ARBA" id="ARBA00023239"/>
    </source>
</evidence>
<dbReference type="GO" id="GO:0009097">
    <property type="term" value="P:isoleucine biosynthetic process"/>
    <property type="evidence" value="ECO:0007669"/>
    <property type="project" value="TreeGrafter"/>
</dbReference>
<dbReference type="GO" id="GO:0004794">
    <property type="term" value="F:threonine deaminase activity"/>
    <property type="evidence" value="ECO:0007669"/>
    <property type="project" value="TreeGrafter"/>
</dbReference>
<evidence type="ECO:0000256" key="12">
    <source>
        <dbReference type="ARBA" id="ARBA00049406"/>
    </source>
</evidence>
<keyword evidence="7" id="KW-0963">Cytoplasm</keyword>
<dbReference type="GO" id="GO:0006094">
    <property type="term" value="P:gluconeogenesis"/>
    <property type="evidence" value="ECO:0007669"/>
    <property type="project" value="UniProtKB-KW"/>
</dbReference>
<gene>
    <name evidence="14" type="ORF">SNE40_003898</name>
</gene>
<sequence length="328" mass="35479">MAEVDERNVNYYLTTPTVESVPLSKLAGFTVFLKLENLQPPGSFKIRGISHFCKKAVNERGCKRLICASGGNAGMAAAYAAQQLKTPCTIVLPESTPEFIAHKLRDYGAEVVVKGKVFDHANQYALELAKQPGCEYVRPFDLPDVWEGHESVIYECESQLKPVRPDVVITCVGGGGLLNGILQGMRSIGWDDIPVVAMETIGADCFNKSIEAGELITLPDITSVAKSLGALTVSSRTFDNYKIQKPPILSAVVPDRGGVNACLNFADDHRYLVEPACGATLAAIYSNVIQRLQEEGKLGSVSNALVIVCGGSSVTLELLQKWKNDFNL</sequence>
<evidence type="ECO:0000256" key="1">
    <source>
        <dbReference type="ARBA" id="ARBA00001933"/>
    </source>
</evidence>
<dbReference type="GO" id="GO:0003941">
    <property type="term" value="F:L-serine ammonia-lyase activity"/>
    <property type="evidence" value="ECO:0007669"/>
    <property type="project" value="UniProtKB-EC"/>
</dbReference>
<dbReference type="PANTHER" id="PTHR48078:SF2">
    <property type="entry name" value="CATABOLIC L-SERINE_THREONINE DEHYDRATASE"/>
    <property type="match status" value="1"/>
</dbReference>
<keyword evidence="8" id="KW-0663">Pyridoxal phosphate</keyword>
<evidence type="ECO:0000313" key="14">
    <source>
        <dbReference type="EMBL" id="KAK6192429.1"/>
    </source>
</evidence>
<comment type="subcellular location">
    <subcellularLocation>
        <location evidence="2">Cytoplasm</location>
    </subcellularLocation>
</comment>
<comment type="pathway">
    <text evidence="3">Carbohydrate biosynthesis; gluconeogenesis.</text>
</comment>
<dbReference type="GO" id="GO:0006567">
    <property type="term" value="P:L-threonine catabolic process"/>
    <property type="evidence" value="ECO:0007669"/>
    <property type="project" value="TreeGrafter"/>
</dbReference>
<feature type="domain" description="Tryptophan synthase beta chain-like PALP" evidence="13">
    <location>
        <begin position="14"/>
        <end position="310"/>
    </location>
</feature>
<evidence type="ECO:0000256" key="3">
    <source>
        <dbReference type="ARBA" id="ARBA00004742"/>
    </source>
</evidence>
<evidence type="ECO:0000259" key="13">
    <source>
        <dbReference type="Pfam" id="PF00291"/>
    </source>
</evidence>
<evidence type="ECO:0000256" key="7">
    <source>
        <dbReference type="ARBA" id="ARBA00022490"/>
    </source>
</evidence>
<dbReference type="Pfam" id="PF00291">
    <property type="entry name" value="PALP"/>
    <property type="match status" value="1"/>
</dbReference>
<dbReference type="InterPro" id="IPR050147">
    <property type="entry name" value="Ser/Thr_Dehydratase"/>
</dbReference>
<dbReference type="PANTHER" id="PTHR48078">
    <property type="entry name" value="THREONINE DEHYDRATASE, MITOCHONDRIAL-RELATED"/>
    <property type="match status" value="1"/>
</dbReference>
<comment type="catalytic activity">
    <reaction evidence="12">
        <text>L-serine = pyruvate + NH4(+)</text>
        <dbReference type="Rhea" id="RHEA:19169"/>
        <dbReference type="ChEBI" id="CHEBI:15361"/>
        <dbReference type="ChEBI" id="CHEBI:28938"/>
        <dbReference type="ChEBI" id="CHEBI:33384"/>
        <dbReference type="EC" id="4.3.1.17"/>
    </reaction>
</comment>
<dbReference type="InterPro" id="IPR001926">
    <property type="entry name" value="TrpB-like_PALP"/>
</dbReference>
<comment type="similarity">
    <text evidence="4">Belongs to the serine/threonine dehydratase family.</text>
</comment>
<dbReference type="InterPro" id="IPR036052">
    <property type="entry name" value="TrpB-like_PALP_sf"/>
</dbReference>
<evidence type="ECO:0000256" key="5">
    <source>
        <dbReference type="ARBA" id="ARBA00012093"/>
    </source>
</evidence>
<name>A0AAN8KHN6_PATCE</name>
<dbReference type="GO" id="GO:0006565">
    <property type="term" value="P:L-serine catabolic process"/>
    <property type="evidence" value="ECO:0007669"/>
    <property type="project" value="TreeGrafter"/>
</dbReference>
<evidence type="ECO:0000256" key="8">
    <source>
        <dbReference type="ARBA" id="ARBA00022898"/>
    </source>
</evidence>
<comment type="cofactor">
    <cofactor evidence="1">
        <name>pyridoxal 5'-phosphate</name>
        <dbReference type="ChEBI" id="CHEBI:597326"/>
    </cofactor>
</comment>
<dbReference type="EMBL" id="JAZGQO010000002">
    <property type="protein sequence ID" value="KAK6192429.1"/>
    <property type="molecule type" value="Genomic_DNA"/>
</dbReference>
<dbReference type="Proteomes" id="UP001347796">
    <property type="component" value="Unassembled WGS sequence"/>
</dbReference>
<keyword evidence="6" id="KW-0312">Gluconeogenesis</keyword>
<dbReference type="FunFam" id="3.40.50.1100:FF:000040">
    <property type="entry name" value="L-serine dehydratase, putative"/>
    <property type="match status" value="1"/>
</dbReference>
<organism evidence="14 15">
    <name type="scientific">Patella caerulea</name>
    <name type="common">Rayed Mediterranean limpet</name>
    <dbReference type="NCBI Taxonomy" id="87958"/>
    <lineage>
        <taxon>Eukaryota</taxon>
        <taxon>Metazoa</taxon>
        <taxon>Spiralia</taxon>
        <taxon>Lophotrochozoa</taxon>
        <taxon>Mollusca</taxon>
        <taxon>Gastropoda</taxon>
        <taxon>Patellogastropoda</taxon>
        <taxon>Patelloidea</taxon>
        <taxon>Patellidae</taxon>
        <taxon>Patella</taxon>
    </lineage>
</organism>
<accession>A0AAN8KHN6</accession>